<protein>
    <submittedName>
        <fullName evidence="1">AbrB family transcriptional regulator</fullName>
    </submittedName>
</protein>
<dbReference type="InterPro" id="IPR037914">
    <property type="entry name" value="SpoVT-AbrB_sf"/>
</dbReference>
<gene>
    <name evidence="1" type="ORF">H6X83_12050</name>
</gene>
<dbReference type="AlphaFoldDB" id="A0A7G9WG34"/>
<dbReference type="RefSeq" id="WP_212506710.1">
    <property type="nucleotide sequence ID" value="NZ_CP060696.1"/>
</dbReference>
<dbReference type="Proteomes" id="UP000516046">
    <property type="component" value="Chromosome"/>
</dbReference>
<evidence type="ECO:0000313" key="1">
    <source>
        <dbReference type="EMBL" id="QNO17646.1"/>
    </source>
</evidence>
<dbReference type="KEGG" id="caml:H6X83_12050"/>
<dbReference type="EMBL" id="CP060696">
    <property type="protein sequence ID" value="QNO17646.1"/>
    <property type="molecule type" value="Genomic_DNA"/>
</dbReference>
<keyword evidence="2" id="KW-1185">Reference proteome</keyword>
<dbReference type="SUPFAM" id="SSF89447">
    <property type="entry name" value="AbrB/MazE/MraZ-like"/>
    <property type="match status" value="1"/>
</dbReference>
<organism evidence="1 2">
    <name type="scientific">Caproicibacterium amylolyticum</name>
    <dbReference type="NCBI Taxonomy" id="2766537"/>
    <lineage>
        <taxon>Bacteria</taxon>
        <taxon>Bacillati</taxon>
        <taxon>Bacillota</taxon>
        <taxon>Clostridia</taxon>
        <taxon>Eubacteriales</taxon>
        <taxon>Oscillospiraceae</taxon>
        <taxon>Caproicibacterium</taxon>
    </lineage>
</organism>
<proteinExistence type="predicted"/>
<evidence type="ECO:0000313" key="2">
    <source>
        <dbReference type="Proteomes" id="UP000516046"/>
    </source>
</evidence>
<accession>A0A7G9WG34</accession>
<sequence length="105" mass="11619">MRCGKEVISVNKPIYKILDAKGRVLIPREARSAAGMDYGDIVRLDVQNGRVSVKKVNIVEVGDKSPEAVEAFVHAAIREMPEDSQIAIAARLLELIQQRKEGRHG</sequence>
<name>A0A7G9WG34_9FIRM</name>
<dbReference type="Gene3D" id="2.10.260.10">
    <property type="match status" value="1"/>
</dbReference>
<reference evidence="1 2" key="1">
    <citation type="submission" date="2020-08" db="EMBL/GenBank/DDBJ databases">
        <authorList>
            <person name="Ren C."/>
            <person name="Gu Y."/>
            <person name="Xu Y."/>
        </authorList>
    </citation>
    <scope>NUCLEOTIDE SEQUENCE [LARGE SCALE GENOMIC DNA]</scope>
    <source>
        <strain evidence="1 2">LBM18003</strain>
    </source>
</reference>